<dbReference type="SUPFAM" id="SSF103506">
    <property type="entry name" value="Mitochondrial carrier"/>
    <property type="match status" value="1"/>
</dbReference>
<comment type="similarity">
    <text evidence="2 11">Belongs to the mitochondrial carrier (TC 2.A.29) family.</text>
</comment>
<dbReference type="eggNOG" id="KOG0767">
    <property type="taxonomic scope" value="Eukaryota"/>
</dbReference>
<evidence type="ECO:0000256" key="6">
    <source>
        <dbReference type="ARBA" id="ARBA00022792"/>
    </source>
</evidence>
<dbReference type="Pfam" id="PF00153">
    <property type="entry name" value="Mito_carr"/>
    <property type="match status" value="1"/>
</dbReference>
<evidence type="ECO:0000313" key="12">
    <source>
        <dbReference type="EMBL" id="EGS19175.1"/>
    </source>
</evidence>
<evidence type="ECO:0000256" key="7">
    <source>
        <dbReference type="ARBA" id="ARBA00022989"/>
    </source>
</evidence>
<evidence type="ECO:0000256" key="2">
    <source>
        <dbReference type="ARBA" id="ARBA00006375"/>
    </source>
</evidence>
<sequence>MPFFPSIQANTTAIIKPEPGHIKLCSGQHYAACTLVGLLVCGLTHTLITPLDLAKVRRHVDSSLYPSSIRGLQHIYRHELGLRGIFTGWVPTFLGYSAQSSFK</sequence>
<dbReference type="InterPro" id="IPR018108">
    <property type="entry name" value="MCP_transmembrane"/>
</dbReference>
<evidence type="ECO:0000256" key="5">
    <source>
        <dbReference type="ARBA" id="ARBA00022737"/>
    </source>
</evidence>
<dbReference type="Proteomes" id="UP000008066">
    <property type="component" value="Unassembled WGS sequence"/>
</dbReference>
<keyword evidence="9 10" id="KW-0472">Membrane</keyword>
<keyword evidence="8" id="KW-0496">Mitochondrion</keyword>
<dbReference type="PANTHER" id="PTHR45671:SF10">
    <property type="entry name" value="SOLUTE CARRIER FAMILY 25 MEMBER 3"/>
    <property type="match status" value="1"/>
</dbReference>
<evidence type="ECO:0000256" key="1">
    <source>
        <dbReference type="ARBA" id="ARBA00004448"/>
    </source>
</evidence>
<keyword evidence="4 10" id="KW-0812">Transmembrane</keyword>
<keyword evidence="3 11" id="KW-0813">Transport</keyword>
<evidence type="ECO:0000256" key="10">
    <source>
        <dbReference type="PROSITE-ProRule" id="PRU00282"/>
    </source>
</evidence>
<protein>
    <recommendedName>
        <fullName evidence="14">Mitochondrial carrier protein</fullName>
    </recommendedName>
</protein>
<dbReference type="PANTHER" id="PTHR45671">
    <property type="entry name" value="SOLUTE CARRIER FAMILY 25 (MITOCHONDRIAL CARRIER PHOSPHATE CARRIER), MEMBER 3, LIKE-RELATED-RELATED"/>
    <property type="match status" value="1"/>
</dbReference>
<feature type="repeat" description="Solcar" evidence="10">
    <location>
        <begin position="28"/>
        <end position="103"/>
    </location>
</feature>
<dbReference type="EMBL" id="GL988045">
    <property type="protein sequence ID" value="EGS19175.1"/>
    <property type="molecule type" value="Genomic_DNA"/>
</dbReference>
<dbReference type="RefSeq" id="XP_006696120.1">
    <property type="nucleotide sequence ID" value="XM_006696057.1"/>
</dbReference>
<dbReference type="GO" id="GO:1990547">
    <property type="term" value="P:mitochondrial phosphate ion transmembrane transport"/>
    <property type="evidence" value="ECO:0007669"/>
    <property type="project" value="InterPro"/>
</dbReference>
<keyword evidence="7" id="KW-1133">Transmembrane helix</keyword>
<keyword evidence="6" id="KW-0999">Mitochondrion inner membrane</keyword>
<comment type="subcellular location">
    <subcellularLocation>
        <location evidence="1">Mitochondrion inner membrane</location>
        <topology evidence="1">Multi-pass membrane protein</topology>
    </subcellularLocation>
</comment>
<evidence type="ECO:0000256" key="8">
    <source>
        <dbReference type="ARBA" id="ARBA00023128"/>
    </source>
</evidence>
<dbReference type="GeneID" id="18259838"/>
<organism evidence="13">
    <name type="scientific">Chaetomium thermophilum (strain DSM 1495 / CBS 144.50 / IMI 039719)</name>
    <name type="common">Thermochaetoides thermophila</name>
    <dbReference type="NCBI Taxonomy" id="759272"/>
    <lineage>
        <taxon>Eukaryota</taxon>
        <taxon>Fungi</taxon>
        <taxon>Dikarya</taxon>
        <taxon>Ascomycota</taxon>
        <taxon>Pezizomycotina</taxon>
        <taxon>Sordariomycetes</taxon>
        <taxon>Sordariomycetidae</taxon>
        <taxon>Sordariales</taxon>
        <taxon>Chaetomiaceae</taxon>
        <taxon>Thermochaetoides</taxon>
    </lineage>
</organism>
<dbReference type="GO" id="GO:0005315">
    <property type="term" value="F:phosphate transmembrane transporter activity"/>
    <property type="evidence" value="ECO:0007669"/>
    <property type="project" value="InterPro"/>
</dbReference>
<accession>G0SCP9</accession>
<proteinExistence type="inferred from homology"/>
<evidence type="ECO:0000313" key="13">
    <source>
        <dbReference type="Proteomes" id="UP000008066"/>
    </source>
</evidence>
<dbReference type="Gene3D" id="1.50.40.10">
    <property type="entry name" value="Mitochondrial carrier domain"/>
    <property type="match status" value="1"/>
</dbReference>
<dbReference type="GO" id="GO:0005743">
    <property type="term" value="C:mitochondrial inner membrane"/>
    <property type="evidence" value="ECO:0007669"/>
    <property type="project" value="UniProtKB-SubCell"/>
</dbReference>
<name>G0SCP9_CHATD</name>
<evidence type="ECO:0000256" key="4">
    <source>
        <dbReference type="ARBA" id="ARBA00022692"/>
    </source>
</evidence>
<keyword evidence="13" id="KW-1185">Reference proteome</keyword>
<evidence type="ECO:0008006" key="14">
    <source>
        <dbReference type="Google" id="ProtNLM"/>
    </source>
</evidence>
<dbReference type="PROSITE" id="PS50920">
    <property type="entry name" value="SOLCAR"/>
    <property type="match status" value="1"/>
</dbReference>
<reference evidence="12 13" key="1">
    <citation type="journal article" date="2011" name="Cell">
        <title>Insight into structure and assembly of the nuclear pore complex by utilizing the genome of a eukaryotic thermophile.</title>
        <authorList>
            <person name="Amlacher S."/>
            <person name="Sarges P."/>
            <person name="Flemming D."/>
            <person name="van Noort V."/>
            <person name="Kunze R."/>
            <person name="Devos D.P."/>
            <person name="Arumugam M."/>
            <person name="Bork P."/>
            <person name="Hurt E."/>
        </authorList>
    </citation>
    <scope>NUCLEOTIDE SEQUENCE [LARGE SCALE GENOMIC DNA]</scope>
    <source>
        <strain evidence="13">DSM 1495 / CBS 144.50 / IMI 039719</strain>
    </source>
</reference>
<dbReference type="OrthoDB" id="427452at2759"/>
<dbReference type="STRING" id="759272.G0SCP9"/>
<keyword evidence="5" id="KW-0677">Repeat</keyword>
<dbReference type="HOGENOM" id="CLU_2263453_0_0_1"/>
<evidence type="ECO:0000256" key="3">
    <source>
        <dbReference type="ARBA" id="ARBA00022448"/>
    </source>
</evidence>
<evidence type="ECO:0000256" key="11">
    <source>
        <dbReference type="RuleBase" id="RU000488"/>
    </source>
</evidence>
<evidence type="ECO:0000256" key="9">
    <source>
        <dbReference type="ARBA" id="ARBA00023136"/>
    </source>
</evidence>
<dbReference type="KEGG" id="cthr:CTHT_0058000"/>
<gene>
    <name evidence="12" type="ORF">CTHT_0058000</name>
</gene>
<dbReference type="InterPro" id="IPR023395">
    <property type="entry name" value="MCP_dom_sf"/>
</dbReference>
<dbReference type="AlphaFoldDB" id="G0SCP9"/>
<dbReference type="InterPro" id="IPR044677">
    <property type="entry name" value="SLC25A3/Pic2/Mir1-like"/>
</dbReference>